<feature type="region of interest" description="Disordered" evidence="2">
    <location>
        <begin position="185"/>
        <end position="207"/>
    </location>
</feature>
<dbReference type="AlphaFoldDB" id="A0A6A7BTH8"/>
<evidence type="ECO:0000256" key="1">
    <source>
        <dbReference type="ARBA" id="ARBA00022729"/>
    </source>
</evidence>
<dbReference type="InterPro" id="IPR018466">
    <property type="entry name" value="Kre9/Knh1-like_N"/>
</dbReference>
<feature type="chain" id="PRO_5025385798" description="Yeast cell wall synthesis Kre9/Knh1-like N-terminal domain-containing protein" evidence="3">
    <location>
        <begin position="18"/>
        <end position="242"/>
    </location>
</feature>
<evidence type="ECO:0000313" key="6">
    <source>
        <dbReference type="Proteomes" id="UP000799421"/>
    </source>
</evidence>
<dbReference type="OrthoDB" id="5589325at2759"/>
<accession>A0A6A7BTH8</accession>
<dbReference type="EMBL" id="MU006019">
    <property type="protein sequence ID" value="KAF2858039.1"/>
    <property type="molecule type" value="Genomic_DNA"/>
</dbReference>
<evidence type="ECO:0000256" key="2">
    <source>
        <dbReference type="SAM" id="MobiDB-lite"/>
    </source>
</evidence>
<evidence type="ECO:0000256" key="3">
    <source>
        <dbReference type="SAM" id="SignalP"/>
    </source>
</evidence>
<protein>
    <recommendedName>
        <fullName evidence="4">Yeast cell wall synthesis Kre9/Knh1-like N-terminal domain-containing protein</fullName>
    </recommendedName>
</protein>
<evidence type="ECO:0000259" key="4">
    <source>
        <dbReference type="Pfam" id="PF10342"/>
    </source>
</evidence>
<dbReference type="Proteomes" id="UP000799421">
    <property type="component" value="Unassembled WGS sequence"/>
</dbReference>
<keyword evidence="6" id="KW-1185">Reference proteome</keyword>
<sequence length="242" mass="23777">MFSILVVSLAALAVAQSTVISFDSVPNPIVDGKAQTIKFHTSDQSNSVTITLRKGASNDLQTVETLTTNAQNGEFVWTPSECLPNGNDYALQITQNGQVNYFGPFSVIGAASSCASSSSSAATAATTSSDASPAGYGTPSSSEAASGSAVDGGASSSSAASNDVPTTVSAVPSSVATTSSILGNSSVPTGTASGSNSSSPYTTGGLNGTASSSPVPFTGAASALTNSLPLLAFFAAVAAMYL</sequence>
<feature type="signal peptide" evidence="3">
    <location>
        <begin position="1"/>
        <end position="17"/>
    </location>
</feature>
<dbReference type="Pfam" id="PF10342">
    <property type="entry name" value="Kre9_KNH"/>
    <property type="match status" value="1"/>
</dbReference>
<evidence type="ECO:0000313" key="5">
    <source>
        <dbReference type="EMBL" id="KAF2858039.1"/>
    </source>
</evidence>
<organism evidence="5 6">
    <name type="scientific">Piedraia hortae CBS 480.64</name>
    <dbReference type="NCBI Taxonomy" id="1314780"/>
    <lineage>
        <taxon>Eukaryota</taxon>
        <taxon>Fungi</taxon>
        <taxon>Dikarya</taxon>
        <taxon>Ascomycota</taxon>
        <taxon>Pezizomycotina</taxon>
        <taxon>Dothideomycetes</taxon>
        <taxon>Dothideomycetidae</taxon>
        <taxon>Capnodiales</taxon>
        <taxon>Piedraiaceae</taxon>
        <taxon>Piedraia</taxon>
    </lineage>
</organism>
<proteinExistence type="predicted"/>
<dbReference type="InterPro" id="IPR052982">
    <property type="entry name" value="SRP1/TIP1-like"/>
</dbReference>
<dbReference type="PANTHER" id="PTHR40633">
    <property type="entry name" value="MATRIX PROTEIN, PUTATIVE (AFU_ORTHOLOGUE AFUA_8G05410)-RELATED"/>
    <property type="match status" value="1"/>
</dbReference>
<feature type="region of interest" description="Disordered" evidence="2">
    <location>
        <begin position="125"/>
        <end position="166"/>
    </location>
</feature>
<keyword evidence="1 3" id="KW-0732">Signal</keyword>
<feature type="domain" description="Yeast cell wall synthesis Kre9/Knh1-like N-terminal" evidence="4">
    <location>
        <begin position="31"/>
        <end position="107"/>
    </location>
</feature>
<name>A0A6A7BTH8_9PEZI</name>
<gene>
    <name evidence="5" type="ORF">K470DRAFT_278816</name>
</gene>
<reference evidence="5" key="1">
    <citation type="journal article" date="2020" name="Stud. Mycol.">
        <title>101 Dothideomycetes genomes: a test case for predicting lifestyles and emergence of pathogens.</title>
        <authorList>
            <person name="Haridas S."/>
            <person name="Albert R."/>
            <person name="Binder M."/>
            <person name="Bloem J."/>
            <person name="Labutti K."/>
            <person name="Salamov A."/>
            <person name="Andreopoulos B."/>
            <person name="Baker S."/>
            <person name="Barry K."/>
            <person name="Bills G."/>
            <person name="Bluhm B."/>
            <person name="Cannon C."/>
            <person name="Castanera R."/>
            <person name="Culley D."/>
            <person name="Daum C."/>
            <person name="Ezra D."/>
            <person name="Gonzalez J."/>
            <person name="Henrissat B."/>
            <person name="Kuo A."/>
            <person name="Liang C."/>
            <person name="Lipzen A."/>
            <person name="Lutzoni F."/>
            <person name="Magnuson J."/>
            <person name="Mondo S."/>
            <person name="Nolan M."/>
            <person name="Ohm R."/>
            <person name="Pangilinan J."/>
            <person name="Park H.-J."/>
            <person name="Ramirez L."/>
            <person name="Alfaro M."/>
            <person name="Sun H."/>
            <person name="Tritt A."/>
            <person name="Yoshinaga Y."/>
            <person name="Zwiers L.-H."/>
            <person name="Turgeon B."/>
            <person name="Goodwin S."/>
            <person name="Spatafora J."/>
            <person name="Crous P."/>
            <person name="Grigoriev I."/>
        </authorList>
    </citation>
    <scope>NUCLEOTIDE SEQUENCE</scope>
    <source>
        <strain evidence="5">CBS 480.64</strain>
    </source>
</reference>
<dbReference type="PANTHER" id="PTHR40633:SF1">
    <property type="entry name" value="GPI ANCHORED SERINE-THREONINE RICH PROTEIN (AFU_ORTHOLOGUE AFUA_1G03630)"/>
    <property type="match status" value="1"/>
</dbReference>